<organism evidence="2 3">
    <name type="scientific">Paenibacillus nasutitermitis</name>
    <dbReference type="NCBI Taxonomy" id="1652958"/>
    <lineage>
        <taxon>Bacteria</taxon>
        <taxon>Bacillati</taxon>
        <taxon>Bacillota</taxon>
        <taxon>Bacilli</taxon>
        <taxon>Bacillales</taxon>
        <taxon>Paenibacillaceae</taxon>
        <taxon>Paenibacillus</taxon>
    </lineage>
</organism>
<name>A0A916Z0N2_9BACL</name>
<sequence length="126" mass="14683">MDFTVFNIKFNVSTSFVNKIKKYGSSPSYRCSNKWQGKSDCVGQGTFAAPRIESIVLKRLDAYLDDLEQRDFTVQIEDFKEKNIRADEKILKTLQNKIEEFYSELSTLSAEVPKSIWERVRFLPNI</sequence>
<keyword evidence="1" id="KW-0175">Coiled coil</keyword>
<protein>
    <recommendedName>
        <fullName evidence="4">Recombinase zinc beta ribbon domain-containing protein</fullName>
    </recommendedName>
</protein>
<accession>A0A916Z0N2</accession>
<dbReference type="Proteomes" id="UP000612456">
    <property type="component" value="Unassembled WGS sequence"/>
</dbReference>
<evidence type="ECO:0000313" key="3">
    <source>
        <dbReference type="Proteomes" id="UP000612456"/>
    </source>
</evidence>
<reference evidence="2" key="2">
    <citation type="submission" date="2020-09" db="EMBL/GenBank/DDBJ databases">
        <authorList>
            <person name="Sun Q."/>
            <person name="Zhou Y."/>
        </authorList>
    </citation>
    <scope>NUCLEOTIDE SEQUENCE</scope>
    <source>
        <strain evidence="2">CGMCC 1.15178</strain>
    </source>
</reference>
<dbReference type="AlphaFoldDB" id="A0A916Z0N2"/>
<comment type="caution">
    <text evidence="2">The sequence shown here is derived from an EMBL/GenBank/DDBJ whole genome shotgun (WGS) entry which is preliminary data.</text>
</comment>
<gene>
    <name evidence="2" type="ORF">GCM10010911_30630</name>
</gene>
<evidence type="ECO:0008006" key="4">
    <source>
        <dbReference type="Google" id="ProtNLM"/>
    </source>
</evidence>
<reference evidence="2" key="1">
    <citation type="journal article" date="2014" name="Int. J. Syst. Evol. Microbiol.">
        <title>Complete genome sequence of Corynebacterium casei LMG S-19264T (=DSM 44701T), isolated from a smear-ripened cheese.</title>
        <authorList>
            <consortium name="US DOE Joint Genome Institute (JGI-PGF)"/>
            <person name="Walter F."/>
            <person name="Albersmeier A."/>
            <person name="Kalinowski J."/>
            <person name="Ruckert C."/>
        </authorList>
    </citation>
    <scope>NUCLEOTIDE SEQUENCE</scope>
    <source>
        <strain evidence="2">CGMCC 1.15178</strain>
    </source>
</reference>
<evidence type="ECO:0000256" key="1">
    <source>
        <dbReference type="SAM" id="Coils"/>
    </source>
</evidence>
<evidence type="ECO:0000313" key="2">
    <source>
        <dbReference type="EMBL" id="GGD70631.1"/>
    </source>
</evidence>
<keyword evidence="3" id="KW-1185">Reference proteome</keyword>
<feature type="coiled-coil region" evidence="1">
    <location>
        <begin position="84"/>
        <end position="111"/>
    </location>
</feature>
<dbReference type="EMBL" id="BMHP01000002">
    <property type="protein sequence ID" value="GGD70631.1"/>
    <property type="molecule type" value="Genomic_DNA"/>
</dbReference>
<proteinExistence type="predicted"/>